<feature type="compositionally biased region" description="Basic and acidic residues" evidence="1">
    <location>
        <begin position="78"/>
        <end position="96"/>
    </location>
</feature>
<dbReference type="AlphaFoldDB" id="A0A803NJQ4"/>
<evidence type="ECO:0000313" key="3">
    <source>
        <dbReference type="Proteomes" id="UP000596661"/>
    </source>
</evidence>
<dbReference type="Gramene" id="evm.model.01.2100">
    <property type="protein sequence ID" value="cds.evm.model.01.2100"/>
    <property type="gene ID" value="evm.TU.01.2100"/>
</dbReference>
<reference evidence="2" key="2">
    <citation type="submission" date="2021-03" db="UniProtKB">
        <authorList>
            <consortium name="EnsemblPlants"/>
        </authorList>
    </citation>
    <scope>IDENTIFICATION</scope>
</reference>
<proteinExistence type="predicted"/>
<dbReference type="Proteomes" id="UP000596661">
    <property type="component" value="Chromosome 1"/>
</dbReference>
<protein>
    <submittedName>
        <fullName evidence="2">Uncharacterized protein</fullName>
    </submittedName>
</protein>
<dbReference type="EMBL" id="UZAU01000058">
    <property type="status" value="NOT_ANNOTATED_CDS"/>
    <property type="molecule type" value="Genomic_DNA"/>
</dbReference>
<keyword evidence="3" id="KW-1185">Reference proteome</keyword>
<dbReference type="EnsemblPlants" id="evm.model.01.2100">
    <property type="protein sequence ID" value="cds.evm.model.01.2100"/>
    <property type="gene ID" value="evm.TU.01.2100"/>
</dbReference>
<evidence type="ECO:0000313" key="2">
    <source>
        <dbReference type="EnsemblPlants" id="cds.evm.model.01.2100"/>
    </source>
</evidence>
<feature type="compositionally biased region" description="Basic and acidic residues" evidence="1">
    <location>
        <begin position="46"/>
        <end position="56"/>
    </location>
</feature>
<organism evidence="2 3">
    <name type="scientific">Cannabis sativa</name>
    <name type="common">Hemp</name>
    <name type="synonym">Marijuana</name>
    <dbReference type="NCBI Taxonomy" id="3483"/>
    <lineage>
        <taxon>Eukaryota</taxon>
        <taxon>Viridiplantae</taxon>
        <taxon>Streptophyta</taxon>
        <taxon>Embryophyta</taxon>
        <taxon>Tracheophyta</taxon>
        <taxon>Spermatophyta</taxon>
        <taxon>Magnoliopsida</taxon>
        <taxon>eudicotyledons</taxon>
        <taxon>Gunneridae</taxon>
        <taxon>Pentapetalae</taxon>
        <taxon>rosids</taxon>
        <taxon>fabids</taxon>
        <taxon>Rosales</taxon>
        <taxon>Cannabaceae</taxon>
        <taxon>Cannabis</taxon>
    </lineage>
</organism>
<sequence>MVLTRNKSGLHFTNPNAKARDKEDQNEVTSHHKDQIDEDTDIDTPIFKDKESKENSFDDDEDDSQDISEDDVQDEPMEDHKDKTSDDVGGKDKLDETDPVVILAQKFQLN</sequence>
<feature type="compositionally biased region" description="Polar residues" evidence="1">
    <location>
        <begin position="1"/>
        <end position="16"/>
    </location>
</feature>
<feature type="compositionally biased region" description="Acidic residues" evidence="1">
    <location>
        <begin position="57"/>
        <end position="77"/>
    </location>
</feature>
<name>A0A803NJQ4_CANSA</name>
<feature type="region of interest" description="Disordered" evidence="1">
    <location>
        <begin position="1"/>
        <end position="110"/>
    </location>
</feature>
<reference evidence="2" key="1">
    <citation type="submission" date="2018-11" db="EMBL/GenBank/DDBJ databases">
        <authorList>
            <person name="Grassa J C."/>
        </authorList>
    </citation>
    <scope>NUCLEOTIDE SEQUENCE [LARGE SCALE GENOMIC DNA]</scope>
</reference>
<evidence type="ECO:0000256" key="1">
    <source>
        <dbReference type="SAM" id="MobiDB-lite"/>
    </source>
</evidence>
<feature type="compositionally biased region" description="Basic and acidic residues" evidence="1">
    <location>
        <begin position="18"/>
        <end position="35"/>
    </location>
</feature>
<accession>A0A803NJQ4</accession>